<feature type="active site" description="Proton donor" evidence="3">
    <location>
        <position position="117"/>
    </location>
</feature>
<dbReference type="AlphaFoldDB" id="A0A318S758"/>
<dbReference type="EMBL" id="QJSX01000005">
    <property type="protein sequence ID" value="PYE54594.1"/>
    <property type="molecule type" value="Genomic_DNA"/>
</dbReference>
<dbReference type="InterPro" id="IPR011496">
    <property type="entry name" value="O-GlcNAcase_cat"/>
</dbReference>
<dbReference type="Proteomes" id="UP000248326">
    <property type="component" value="Unassembled WGS sequence"/>
</dbReference>
<dbReference type="PANTHER" id="PTHR13170">
    <property type="entry name" value="O-GLCNACASE"/>
    <property type="match status" value="1"/>
</dbReference>
<dbReference type="Gene3D" id="3.20.20.80">
    <property type="entry name" value="Glycosidases"/>
    <property type="match status" value="1"/>
</dbReference>
<evidence type="ECO:0000256" key="2">
    <source>
        <dbReference type="ARBA" id="ARBA00023295"/>
    </source>
</evidence>
<proteinExistence type="inferred from homology"/>
<accession>A0A318S758</accession>
<keyword evidence="1 3" id="KW-0378">Hydrolase</keyword>
<dbReference type="RefSeq" id="WP_170130953.1">
    <property type="nucleotide sequence ID" value="NZ_QJSX01000005.1"/>
</dbReference>
<comment type="similarity">
    <text evidence="3">Belongs to the glycosyl hydrolase 84 family.</text>
</comment>
<dbReference type="GO" id="GO:1901135">
    <property type="term" value="P:carbohydrate derivative metabolic process"/>
    <property type="evidence" value="ECO:0007669"/>
    <property type="project" value="UniProtKB-ARBA"/>
</dbReference>
<evidence type="ECO:0000313" key="6">
    <source>
        <dbReference type="Proteomes" id="UP000248326"/>
    </source>
</evidence>
<dbReference type="GO" id="GO:0015929">
    <property type="term" value="F:hexosaminidase activity"/>
    <property type="evidence" value="ECO:0007669"/>
    <property type="project" value="UniProtKB-ARBA"/>
</dbReference>
<keyword evidence="6" id="KW-1185">Reference proteome</keyword>
<gene>
    <name evidence="5" type="ORF">DES52_105234</name>
</gene>
<feature type="domain" description="GH84" evidence="4">
    <location>
        <begin position="3"/>
        <end position="272"/>
    </location>
</feature>
<evidence type="ECO:0000313" key="5">
    <source>
        <dbReference type="EMBL" id="PYE54594.1"/>
    </source>
</evidence>
<comment type="caution">
    <text evidence="5">The sequence shown here is derived from an EMBL/GenBank/DDBJ whole genome shotgun (WGS) entry which is preliminary data.</text>
</comment>
<dbReference type="InterPro" id="IPR017853">
    <property type="entry name" value="GH"/>
</dbReference>
<dbReference type="SUPFAM" id="SSF51445">
    <property type="entry name" value="(Trans)glycosidases"/>
    <property type="match status" value="1"/>
</dbReference>
<reference evidence="5 6" key="1">
    <citation type="submission" date="2018-06" db="EMBL/GenBank/DDBJ databases">
        <title>Genomic Encyclopedia of Type Strains, Phase IV (KMG-IV): sequencing the most valuable type-strain genomes for metagenomic binning, comparative biology and taxonomic classification.</title>
        <authorList>
            <person name="Goeker M."/>
        </authorList>
    </citation>
    <scope>NUCLEOTIDE SEQUENCE [LARGE SCALE GENOMIC DNA]</scope>
    <source>
        <strain evidence="5 6">DSM 18048</strain>
    </source>
</reference>
<evidence type="ECO:0000259" key="4">
    <source>
        <dbReference type="PROSITE" id="PS52009"/>
    </source>
</evidence>
<organism evidence="5 6">
    <name type="scientific">Deinococcus yavapaiensis KR-236</name>
    <dbReference type="NCBI Taxonomy" id="694435"/>
    <lineage>
        <taxon>Bacteria</taxon>
        <taxon>Thermotogati</taxon>
        <taxon>Deinococcota</taxon>
        <taxon>Deinococci</taxon>
        <taxon>Deinococcales</taxon>
        <taxon>Deinococcaceae</taxon>
        <taxon>Deinococcus</taxon>
    </lineage>
</organism>
<keyword evidence="2 3" id="KW-0326">Glycosidase</keyword>
<name>A0A318S758_9DEIO</name>
<protein>
    <submittedName>
        <fullName evidence="5">Hyaluronoglucosaminidase</fullName>
    </submittedName>
</protein>
<evidence type="ECO:0000256" key="1">
    <source>
        <dbReference type="ARBA" id="ARBA00022801"/>
    </source>
</evidence>
<dbReference type="Pfam" id="PF07555">
    <property type="entry name" value="NAGidase"/>
    <property type="match status" value="1"/>
</dbReference>
<dbReference type="PANTHER" id="PTHR13170:SF16">
    <property type="entry name" value="PROTEIN O-GLCNACASE"/>
    <property type="match status" value="1"/>
</dbReference>
<dbReference type="InterPro" id="IPR051822">
    <property type="entry name" value="Glycosyl_Hydrolase_84"/>
</dbReference>
<dbReference type="PROSITE" id="PS52009">
    <property type="entry name" value="GH84"/>
    <property type="match status" value="1"/>
</dbReference>
<sequence length="459" mass="51623">MSKPFGVIEAFYGPPWSWAARHATLDFMGDVGLTAYLYAPKNDPLHRNRWKEPYTSFEWREFERLAEHAARVGVDFIFGLSAIGYQYTNAEHGAIVRGRLERAKACGISSFCLLLDDLPEAFDSPQDAERFGHPARAQALFLNELLPRVPGTLYFCPTEYHGVGRSEYLTILGETLDPRVKVFWTGAKVFADSLSPADVEAVNASLRRQVTIWDNFPVNDLDMRNHLHVEALKDRSPELLSAIDGYFAAPGRLAAAHRVSLRTVAAYLKSPETYEPRAALREAAKASAANEREADALLFLADVARRNPLYYPTALHHSLWPAIDAFWAARGDLAVPDLPGRPPRTSVAANERSLRDLARDMELHVYTLERLRDLDLRNDIAPWVSKLAGWARVLKYALGALDHPHDARAREYVMEEIPLVRDNFHWVAGDTFDWFARACVFEAERLAAGPRSPDSLETA</sequence>
<evidence type="ECO:0000256" key="3">
    <source>
        <dbReference type="PROSITE-ProRule" id="PRU01353"/>
    </source>
</evidence>